<accession>A0A0P0R733</accession>
<organism evidence="2 3">
    <name type="scientific">Paraburkholderia caribensis MBA4</name>
    <dbReference type="NCBI Taxonomy" id="1323664"/>
    <lineage>
        <taxon>Bacteria</taxon>
        <taxon>Pseudomonadati</taxon>
        <taxon>Pseudomonadota</taxon>
        <taxon>Betaproteobacteria</taxon>
        <taxon>Burkholderiales</taxon>
        <taxon>Burkholderiaceae</taxon>
        <taxon>Paraburkholderia</taxon>
    </lineage>
</organism>
<dbReference type="EMBL" id="CP012746">
    <property type="protein sequence ID" value="ALL63938.1"/>
    <property type="molecule type" value="Genomic_DNA"/>
</dbReference>
<proteinExistence type="predicted"/>
<feature type="compositionally biased region" description="Basic and acidic residues" evidence="1">
    <location>
        <begin position="30"/>
        <end position="39"/>
    </location>
</feature>
<evidence type="ECO:0000313" key="2">
    <source>
        <dbReference type="EMBL" id="ALL63938.1"/>
    </source>
</evidence>
<sequence length="66" mass="7452">MVTGFGERSAGYMWRGAMLAAARQSAGARHVQEARAENMRHRRTVVRHPPRGKRAPKVSDNRKPQL</sequence>
<dbReference type="KEGG" id="bcai:K788_0002660"/>
<reference evidence="2 3" key="1">
    <citation type="journal article" date="2014" name="Genome Announc.">
        <title>Draft Genome Sequence of the Haloacid-Degrading Burkholderia caribensis Strain MBA4.</title>
        <authorList>
            <person name="Pan Y."/>
            <person name="Kong K.F."/>
            <person name="Tsang J.S."/>
        </authorList>
    </citation>
    <scope>NUCLEOTIDE SEQUENCE [LARGE SCALE GENOMIC DNA]</scope>
    <source>
        <strain evidence="2 3">MBA4</strain>
    </source>
</reference>
<name>A0A0P0R733_9BURK</name>
<feature type="compositionally biased region" description="Basic and acidic residues" evidence="1">
    <location>
        <begin position="57"/>
        <end position="66"/>
    </location>
</feature>
<dbReference type="AlphaFoldDB" id="A0A0P0R733"/>
<evidence type="ECO:0000313" key="3">
    <source>
        <dbReference type="Proteomes" id="UP000019146"/>
    </source>
</evidence>
<feature type="region of interest" description="Disordered" evidence="1">
    <location>
        <begin position="29"/>
        <end position="66"/>
    </location>
</feature>
<protein>
    <submittedName>
        <fullName evidence="2">Uncharacterized protein</fullName>
    </submittedName>
</protein>
<evidence type="ECO:0000256" key="1">
    <source>
        <dbReference type="SAM" id="MobiDB-lite"/>
    </source>
</evidence>
<feature type="compositionally biased region" description="Basic residues" evidence="1">
    <location>
        <begin position="40"/>
        <end position="56"/>
    </location>
</feature>
<dbReference type="Proteomes" id="UP000019146">
    <property type="component" value="Chromosome 1"/>
</dbReference>
<gene>
    <name evidence="2" type="ORF">K788_0002660</name>
</gene>